<dbReference type="SUPFAM" id="SSF53850">
    <property type="entry name" value="Periplasmic binding protein-like II"/>
    <property type="match status" value="1"/>
</dbReference>
<dbReference type="AlphaFoldDB" id="F0M646"/>
<feature type="binding site" evidence="4">
    <location>
        <position position="38"/>
    </location>
    <ligand>
        <name>molybdate</name>
        <dbReference type="ChEBI" id="CHEBI:36264"/>
    </ligand>
</feature>
<dbReference type="InterPro" id="IPR050682">
    <property type="entry name" value="ModA/WtpA"/>
</dbReference>
<dbReference type="CDD" id="cd13538">
    <property type="entry name" value="PBP2_ModA_like_1"/>
    <property type="match status" value="1"/>
</dbReference>
<gene>
    <name evidence="6" type="ordered locus">Asphe3_36010</name>
</gene>
<evidence type="ECO:0000256" key="1">
    <source>
        <dbReference type="ARBA" id="ARBA00009175"/>
    </source>
</evidence>
<feature type="binding site" evidence="4">
    <location>
        <position position="66"/>
    </location>
    <ligand>
        <name>molybdate</name>
        <dbReference type="ChEBI" id="CHEBI:36264"/>
    </ligand>
</feature>
<dbReference type="PANTHER" id="PTHR30632:SF0">
    <property type="entry name" value="SULFATE-BINDING PROTEIN"/>
    <property type="match status" value="1"/>
</dbReference>
<keyword evidence="4" id="KW-0500">Molybdenum</keyword>
<dbReference type="Gene3D" id="3.40.190.10">
    <property type="entry name" value="Periplasmic binding protein-like II"/>
    <property type="match status" value="2"/>
</dbReference>
<dbReference type="EMBL" id="CP002379">
    <property type="protein sequence ID" value="ADX74702.1"/>
    <property type="molecule type" value="Genomic_DNA"/>
</dbReference>
<dbReference type="Proteomes" id="UP000008639">
    <property type="component" value="Chromosome"/>
</dbReference>
<protein>
    <submittedName>
        <fullName evidence="6">Molybdenum ABC transporter, periplasmic molybdate-binding protein</fullName>
    </submittedName>
</protein>
<reference evidence="6 7" key="1">
    <citation type="journal article" date="2011" name="Stand. Genomic Sci.">
        <title>Complete genome sequence of Arthrobacter phenanthrenivorans type strain (Sphe3).</title>
        <authorList>
            <person name="Kallimanis A."/>
            <person name="Labutti K.M."/>
            <person name="Lapidus A."/>
            <person name="Clum A."/>
            <person name="Lykidis A."/>
            <person name="Mavromatis K."/>
            <person name="Pagani I."/>
            <person name="Liolios K."/>
            <person name="Ivanova N."/>
            <person name="Goodwin L."/>
            <person name="Pitluck S."/>
            <person name="Chen A."/>
            <person name="Palaniappan K."/>
            <person name="Markowitz V."/>
            <person name="Bristow J."/>
            <person name="Velentzas A.D."/>
            <person name="Perisynakis A."/>
            <person name="Ouzounis C.C."/>
            <person name="Kyrpides N.C."/>
            <person name="Koukkou A.I."/>
            <person name="Drainas C."/>
        </authorList>
    </citation>
    <scope>NUCLEOTIDE SEQUENCE [LARGE SCALE GENOMIC DNA]</scope>
    <source>
        <strain evidence="7">DSM 18606 / JCM 16027 / LMG 23796 / Sphe3</strain>
    </source>
</reference>
<accession>F0M646</accession>
<dbReference type="PANTHER" id="PTHR30632">
    <property type="entry name" value="MOLYBDATE-BINDING PERIPLASMIC PROTEIN"/>
    <property type="match status" value="1"/>
</dbReference>
<evidence type="ECO:0000256" key="4">
    <source>
        <dbReference type="PIRSR" id="PIRSR004846-1"/>
    </source>
</evidence>
<evidence type="ECO:0000256" key="5">
    <source>
        <dbReference type="SAM" id="SignalP"/>
    </source>
</evidence>
<evidence type="ECO:0000313" key="6">
    <source>
        <dbReference type="EMBL" id="ADX74702.1"/>
    </source>
</evidence>
<dbReference type="GO" id="GO:0030973">
    <property type="term" value="F:molybdate ion binding"/>
    <property type="evidence" value="ECO:0007669"/>
    <property type="project" value="TreeGrafter"/>
</dbReference>
<dbReference type="NCBIfam" id="TIGR01256">
    <property type="entry name" value="modA"/>
    <property type="match status" value="1"/>
</dbReference>
<organism evidence="6 7">
    <name type="scientific">Pseudarthrobacter phenanthrenivorans (strain DSM 18606 / JCM 16027 / LMG 23796 / Sphe3)</name>
    <name type="common">Arthrobacter phenanthrenivorans</name>
    <dbReference type="NCBI Taxonomy" id="930171"/>
    <lineage>
        <taxon>Bacteria</taxon>
        <taxon>Bacillati</taxon>
        <taxon>Actinomycetota</taxon>
        <taxon>Actinomycetes</taxon>
        <taxon>Micrococcales</taxon>
        <taxon>Micrococcaceae</taxon>
        <taxon>Pseudarthrobacter</taxon>
    </lineage>
</organism>
<sequence precursor="true">MLAAAMMLAALAGCAGSGAGNGAGGSTDRTLTVFAAASLKGSFTELASRFEGQNPGTSVTLSFAGSSDLAAQIGQGAPADVFASADTTNMDKVQEAGLLEGAPSIFATNTLAIAVPPGNPAGIGSFADLAKKGTKLVACAPQVPCGAAAAAVARSSGIKLSPVSEENSVADVLGKVVSGEADAGLVYATDVRSAAGMVESIPFPEAAGAPNTYPIAALAGSANTSAAGKFLALVTGPEGQEVLARAGFGPGNTVAR</sequence>
<dbReference type="InterPro" id="IPR005950">
    <property type="entry name" value="ModA"/>
</dbReference>
<name>F0M646_PSEPM</name>
<evidence type="ECO:0000256" key="3">
    <source>
        <dbReference type="ARBA" id="ARBA00022729"/>
    </source>
</evidence>
<dbReference type="PIRSF" id="PIRSF004846">
    <property type="entry name" value="ModA"/>
    <property type="match status" value="1"/>
</dbReference>
<feature type="binding site" evidence="4">
    <location>
        <position position="187"/>
    </location>
    <ligand>
        <name>molybdate</name>
        <dbReference type="ChEBI" id="CHEBI:36264"/>
    </ligand>
</feature>
<evidence type="ECO:0000313" key="7">
    <source>
        <dbReference type="Proteomes" id="UP000008639"/>
    </source>
</evidence>
<dbReference type="KEGG" id="apn:Asphe3_36010"/>
<keyword evidence="3 5" id="KW-0732">Signal</keyword>
<keyword evidence="2 4" id="KW-0479">Metal-binding</keyword>
<dbReference type="HOGENOM" id="CLU_065520_0_1_11"/>
<comment type="similarity">
    <text evidence="1">Belongs to the bacterial solute-binding protein ModA family.</text>
</comment>
<feature type="chain" id="PRO_5038870777" evidence="5">
    <location>
        <begin position="20"/>
        <end position="256"/>
    </location>
</feature>
<dbReference type="GO" id="GO:0015689">
    <property type="term" value="P:molybdate ion transport"/>
    <property type="evidence" value="ECO:0007669"/>
    <property type="project" value="InterPro"/>
</dbReference>
<dbReference type="STRING" id="930171.Asphe3_36010"/>
<evidence type="ECO:0000256" key="2">
    <source>
        <dbReference type="ARBA" id="ARBA00022723"/>
    </source>
</evidence>
<proteinExistence type="inferred from homology"/>
<feature type="signal peptide" evidence="5">
    <location>
        <begin position="1"/>
        <end position="19"/>
    </location>
</feature>
<dbReference type="GO" id="GO:0046872">
    <property type="term" value="F:metal ion binding"/>
    <property type="evidence" value="ECO:0007669"/>
    <property type="project" value="UniProtKB-KW"/>
</dbReference>
<dbReference type="SMR" id="F0M646"/>
<dbReference type="Pfam" id="PF13531">
    <property type="entry name" value="SBP_bac_11"/>
    <property type="match status" value="1"/>
</dbReference>
<dbReference type="eggNOG" id="COG0725">
    <property type="taxonomic scope" value="Bacteria"/>
</dbReference>
<feature type="binding site" evidence="4">
    <location>
        <position position="169"/>
    </location>
    <ligand>
        <name>molybdate</name>
        <dbReference type="ChEBI" id="CHEBI:36264"/>
    </ligand>
</feature>